<name>A0ABR3ELC4_9AGAR</name>
<keyword evidence="3" id="KW-1185">Reference proteome</keyword>
<comment type="caution">
    <text evidence="2">The sequence shown here is derived from an EMBL/GenBank/DDBJ whole genome shotgun (WGS) entry which is preliminary data.</text>
</comment>
<protein>
    <submittedName>
        <fullName evidence="2">Uncharacterized protein</fullName>
    </submittedName>
</protein>
<proteinExistence type="predicted"/>
<organism evidence="2 3">
    <name type="scientific">Marasmius crinis-equi</name>
    <dbReference type="NCBI Taxonomy" id="585013"/>
    <lineage>
        <taxon>Eukaryota</taxon>
        <taxon>Fungi</taxon>
        <taxon>Dikarya</taxon>
        <taxon>Basidiomycota</taxon>
        <taxon>Agaricomycotina</taxon>
        <taxon>Agaricomycetes</taxon>
        <taxon>Agaricomycetidae</taxon>
        <taxon>Agaricales</taxon>
        <taxon>Marasmiineae</taxon>
        <taxon>Marasmiaceae</taxon>
        <taxon>Marasmius</taxon>
    </lineage>
</organism>
<reference evidence="2 3" key="1">
    <citation type="submission" date="2024-02" db="EMBL/GenBank/DDBJ databases">
        <title>A draft genome for the cacao thread blight pathogen Marasmius crinis-equi.</title>
        <authorList>
            <person name="Cohen S.P."/>
            <person name="Baruah I.K."/>
            <person name="Amoako-Attah I."/>
            <person name="Bukari Y."/>
            <person name="Meinhardt L.W."/>
            <person name="Bailey B.A."/>
        </authorList>
    </citation>
    <scope>NUCLEOTIDE SEQUENCE [LARGE SCALE GENOMIC DNA]</scope>
    <source>
        <strain evidence="2 3">GH-76</strain>
    </source>
</reference>
<gene>
    <name evidence="2" type="ORF">V5O48_018371</name>
</gene>
<evidence type="ECO:0000256" key="1">
    <source>
        <dbReference type="SAM" id="MobiDB-lite"/>
    </source>
</evidence>
<feature type="region of interest" description="Disordered" evidence="1">
    <location>
        <begin position="193"/>
        <end position="227"/>
    </location>
</feature>
<accession>A0ABR3ELC4</accession>
<evidence type="ECO:0000313" key="3">
    <source>
        <dbReference type="Proteomes" id="UP001465976"/>
    </source>
</evidence>
<sequence>MLQFNKYSAWITVDDKPLEEYEVKVDEATSTVTCWIASELGKMIAASSLTPKLPMWARSRFRSLKFALKQTDCLGDLEEYPYRKSFTKQPKRWSITRRAVAVKRHKDVEVDFIGSPVAVFHFRYRPLAILQAKEIAPRPSLPLPTSGTRWKQELNSNGGPIAELLKVKDEDTKRIKDLQVTKVEDIKPARVELDALQKKRSQKNGEGPRKKPKREPIVGLTIDLTKD</sequence>
<dbReference type="Proteomes" id="UP001465976">
    <property type="component" value="Unassembled WGS sequence"/>
</dbReference>
<evidence type="ECO:0000313" key="2">
    <source>
        <dbReference type="EMBL" id="KAL0563691.1"/>
    </source>
</evidence>
<dbReference type="EMBL" id="JBAHYK010003280">
    <property type="protein sequence ID" value="KAL0563691.1"/>
    <property type="molecule type" value="Genomic_DNA"/>
</dbReference>